<evidence type="ECO:0000313" key="2">
    <source>
        <dbReference type="EMBL" id="CAL1394941.1"/>
    </source>
</evidence>
<reference evidence="2 3" key="1">
    <citation type="submission" date="2024-04" db="EMBL/GenBank/DDBJ databases">
        <authorList>
            <person name="Fracassetti M."/>
        </authorList>
    </citation>
    <scope>NUCLEOTIDE SEQUENCE [LARGE SCALE GENOMIC DNA]</scope>
</reference>
<feature type="domain" description="Tf2-1-like SH3-like" evidence="1">
    <location>
        <begin position="1"/>
        <end position="61"/>
    </location>
</feature>
<organism evidence="2 3">
    <name type="scientific">Linum trigynum</name>
    <dbReference type="NCBI Taxonomy" id="586398"/>
    <lineage>
        <taxon>Eukaryota</taxon>
        <taxon>Viridiplantae</taxon>
        <taxon>Streptophyta</taxon>
        <taxon>Embryophyta</taxon>
        <taxon>Tracheophyta</taxon>
        <taxon>Spermatophyta</taxon>
        <taxon>Magnoliopsida</taxon>
        <taxon>eudicotyledons</taxon>
        <taxon>Gunneridae</taxon>
        <taxon>Pentapetalae</taxon>
        <taxon>rosids</taxon>
        <taxon>fabids</taxon>
        <taxon>Malpighiales</taxon>
        <taxon>Linaceae</taxon>
        <taxon>Linum</taxon>
    </lineage>
</organism>
<protein>
    <recommendedName>
        <fullName evidence="1">Tf2-1-like SH3-like domain-containing protein</fullName>
    </recommendedName>
</protein>
<evidence type="ECO:0000313" key="3">
    <source>
        <dbReference type="Proteomes" id="UP001497516"/>
    </source>
</evidence>
<evidence type="ECO:0000259" key="1">
    <source>
        <dbReference type="Pfam" id="PF24626"/>
    </source>
</evidence>
<name>A0AAV2F9K6_9ROSI</name>
<dbReference type="EMBL" id="OZ034819">
    <property type="protein sequence ID" value="CAL1394941.1"/>
    <property type="molecule type" value="Genomic_DNA"/>
</dbReference>
<dbReference type="Proteomes" id="UP001497516">
    <property type="component" value="Chromosome 6"/>
</dbReference>
<accession>A0AAV2F9K6</accession>
<keyword evidence="3" id="KW-1185">Reference proteome</keyword>
<dbReference type="Pfam" id="PF24626">
    <property type="entry name" value="SH3_Tf2-1"/>
    <property type="match status" value="1"/>
</dbReference>
<proteinExistence type="predicted"/>
<gene>
    <name evidence="2" type="ORF">LTRI10_LOCUS35410</name>
</gene>
<dbReference type="AlphaFoldDB" id="A0AAV2F9K6"/>
<sequence length="146" mass="16686">MVYLHLQPYKQGYVVGRHGSKLGPHYFGPYSVLAFSGEVAYHLDLPQDSQIHHVLHVSLLKLSHSIVPLASSQSWLQLPFWPGGSSSAITRLSHRFWSIGFNKLLLMQPGRIFIPSDGVFLHFRLWDKPFAKGRRFFMIQLIGTLM</sequence>
<dbReference type="InterPro" id="IPR056924">
    <property type="entry name" value="SH3_Tf2-1"/>
</dbReference>